<dbReference type="Gene3D" id="3.90.230.10">
    <property type="entry name" value="Creatinase/methionine aminopeptidase superfamily"/>
    <property type="match status" value="1"/>
</dbReference>
<dbReference type="PANTHER" id="PTHR43763:SF6">
    <property type="entry name" value="XAA-PRO AMINOPEPTIDASE 1"/>
    <property type="match status" value="1"/>
</dbReference>
<evidence type="ECO:0000313" key="1">
    <source>
        <dbReference type="EMBL" id="KAK7108044.1"/>
    </source>
</evidence>
<keyword evidence="2" id="KW-1185">Reference proteome</keyword>
<reference evidence="1 2" key="1">
    <citation type="submission" date="2024-02" db="EMBL/GenBank/DDBJ databases">
        <title>Chromosome-scale genome assembly of the rough periwinkle Littorina saxatilis.</title>
        <authorList>
            <person name="De Jode A."/>
            <person name="Faria R."/>
            <person name="Formenti G."/>
            <person name="Sims Y."/>
            <person name="Smith T.P."/>
            <person name="Tracey A."/>
            <person name="Wood J.M.D."/>
            <person name="Zagrodzka Z.B."/>
            <person name="Johannesson K."/>
            <person name="Butlin R.K."/>
            <person name="Leder E.H."/>
        </authorList>
    </citation>
    <scope>NUCLEOTIDE SEQUENCE [LARGE SCALE GENOMIC DNA]</scope>
    <source>
        <strain evidence="1">Snail1</strain>
        <tissue evidence="1">Muscle</tissue>
    </source>
</reference>
<gene>
    <name evidence="1" type="ORF">V1264_015846</name>
</gene>
<dbReference type="InterPro" id="IPR036005">
    <property type="entry name" value="Creatinase/aminopeptidase-like"/>
</dbReference>
<accession>A0AAN9BMN8</accession>
<name>A0AAN9BMN8_9CAEN</name>
<proteinExistence type="predicted"/>
<dbReference type="AlphaFoldDB" id="A0AAN9BMN8"/>
<dbReference type="InterPro" id="IPR050422">
    <property type="entry name" value="X-Pro_aminopeptidase_P"/>
</dbReference>
<dbReference type="Proteomes" id="UP001374579">
    <property type="component" value="Unassembled WGS sequence"/>
</dbReference>
<dbReference type="Pfam" id="PF16189">
    <property type="entry name" value="Creatinase_N_2"/>
    <property type="match status" value="1"/>
</dbReference>
<sequence>MISRRLFGAYVVTSLDEIAWLFNIRGSDIDYNPFFISYAIIEVYEQTNANRTRLYIYDKARRLTMNPNDSETRHKLHEHLNTGADGQCQTGEMFCVEVVDYVPEDVTKAVQAVVNDDVNNKVWVTHLCNYAIYGVIPEAQRVQERSMIALSKAQKNEVERKGMENAYNRDSAVLIEFLAKIEQDVKSGKRWTEVSAAMDLKNMRL</sequence>
<comment type="caution">
    <text evidence="1">The sequence shown here is derived from an EMBL/GenBank/DDBJ whole genome shotgun (WGS) entry which is preliminary data.</text>
</comment>
<dbReference type="EMBL" id="JBAMIC010000004">
    <property type="protein sequence ID" value="KAK7108044.1"/>
    <property type="molecule type" value="Genomic_DNA"/>
</dbReference>
<dbReference type="Gene3D" id="3.40.350.10">
    <property type="entry name" value="Creatinase/prolidase N-terminal domain"/>
    <property type="match status" value="1"/>
</dbReference>
<protein>
    <submittedName>
        <fullName evidence="1">Uncharacterized protein</fullName>
    </submittedName>
</protein>
<dbReference type="PANTHER" id="PTHR43763">
    <property type="entry name" value="XAA-PRO AMINOPEPTIDASE 1"/>
    <property type="match status" value="1"/>
</dbReference>
<dbReference type="InterPro" id="IPR029149">
    <property type="entry name" value="Creatin/AminoP/Spt16_N"/>
</dbReference>
<organism evidence="1 2">
    <name type="scientific">Littorina saxatilis</name>
    <dbReference type="NCBI Taxonomy" id="31220"/>
    <lineage>
        <taxon>Eukaryota</taxon>
        <taxon>Metazoa</taxon>
        <taxon>Spiralia</taxon>
        <taxon>Lophotrochozoa</taxon>
        <taxon>Mollusca</taxon>
        <taxon>Gastropoda</taxon>
        <taxon>Caenogastropoda</taxon>
        <taxon>Littorinimorpha</taxon>
        <taxon>Littorinoidea</taxon>
        <taxon>Littorinidae</taxon>
        <taxon>Littorina</taxon>
    </lineage>
</organism>
<evidence type="ECO:0000313" key="2">
    <source>
        <dbReference type="Proteomes" id="UP001374579"/>
    </source>
</evidence>